<protein>
    <submittedName>
        <fullName evidence="1">Uncharacterized protein</fullName>
    </submittedName>
</protein>
<name>A0A3R6EH75_9BACT</name>
<reference evidence="1 2" key="1">
    <citation type="submission" date="2018-08" db="EMBL/GenBank/DDBJ databases">
        <title>A genome reference for cultivated species of the human gut microbiota.</title>
        <authorList>
            <person name="Zou Y."/>
            <person name="Xue W."/>
            <person name="Luo G."/>
        </authorList>
    </citation>
    <scope>NUCLEOTIDE SEQUENCE [LARGE SCALE GENOMIC DNA]</scope>
    <source>
        <strain evidence="1 2">AM16-54</strain>
    </source>
</reference>
<dbReference type="Proteomes" id="UP000284548">
    <property type="component" value="Unassembled WGS sequence"/>
</dbReference>
<accession>A0A3R6EH75</accession>
<proteinExistence type="predicted"/>
<comment type="caution">
    <text evidence="1">The sequence shown here is derived from an EMBL/GenBank/DDBJ whole genome shotgun (WGS) entry which is preliminary data.</text>
</comment>
<dbReference type="RefSeq" id="WP_118253203.1">
    <property type="nucleotide sequence ID" value="NZ_JAQEAK010000021.1"/>
</dbReference>
<dbReference type="AlphaFoldDB" id="A0A3R6EH75"/>
<dbReference type="EMBL" id="QRKB01000001">
    <property type="protein sequence ID" value="RHH85316.1"/>
    <property type="molecule type" value="Genomic_DNA"/>
</dbReference>
<evidence type="ECO:0000313" key="2">
    <source>
        <dbReference type="Proteomes" id="UP000284548"/>
    </source>
</evidence>
<sequence>MRLSEYKAGTILVANDGKVFIHDGFVNADGYGVIIGEDSDGMIQKSNGIGNWMKCHIKGVATKEQISGFFAKVRKTQKIINY</sequence>
<gene>
    <name evidence="1" type="ORF">DW192_00890</name>
</gene>
<evidence type="ECO:0000313" key="1">
    <source>
        <dbReference type="EMBL" id="RHH85316.1"/>
    </source>
</evidence>
<organism evidence="1 2">
    <name type="scientific">Segatella copri</name>
    <dbReference type="NCBI Taxonomy" id="165179"/>
    <lineage>
        <taxon>Bacteria</taxon>
        <taxon>Pseudomonadati</taxon>
        <taxon>Bacteroidota</taxon>
        <taxon>Bacteroidia</taxon>
        <taxon>Bacteroidales</taxon>
        <taxon>Prevotellaceae</taxon>
        <taxon>Segatella</taxon>
    </lineage>
</organism>